<keyword evidence="8" id="KW-0472">Membrane</keyword>
<name>A0A0R3T766_RODNA</name>
<dbReference type="SMART" id="SM00397">
    <property type="entry name" value="t_SNARE"/>
    <property type="match status" value="1"/>
</dbReference>
<dbReference type="GO" id="GO:0012505">
    <property type="term" value="C:endomembrane system"/>
    <property type="evidence" value="ECO:0007669"/>
    <property type="project" value="UniProtKB-SubCell"/>
</dbReference>
<dbReference type="WBParaSite" id="HNAJ_0000290401-mRNA-1">
    <property type="protein sequence ID" value="HNAJ_0000290401-mRNA-1"/>
    <property type="gene ID" value="HNAJ_0000290401"/>
</dbReference>
<keyword evidence="5" id="KW-0812">Transmembrane</keyword>
<organism evidence="13">
    <name type="scientific">Rodentolepis nana</name>
    <name type="common">Dwarf tapeworm</name>
    <name type="synonym">Hymenolepis nana</name>
    <dbReference type="NCBI Taxonomy" id="102285"/>
    <lineage>
        <taxon>Eukaryota</taxon>
        <taxon>Metazoa</taxon>
        <taxon>Spiralia</taxon>
        <taxon>Lophotrochozoa</taxon>
        <taxon>Platyhelminthes</taxon>
        <taxon>Cestoda</taxon>
        <taxon>Eucestoda</taxon>
        <taxon>Cyclophyllidea</taxon>
        <taxon>Hymenolepididae</taxon>
        <taxon>Rodentolepis</taxon>
    </lineage>
</organism>
<dbReference type="Pfam" id="PF05739">
    <property type="entry name" value="SNARE"/>
    <property type="match status" value="1"/>
</dbReference>
<keyword evidence="6" id="KW-1133">Transmembrane helix</keyword>
<dbReference type="SUPFAM" id="SSF47661">
    <property type="entry name" value="t-snare proteins"/>
    <property type="match status" value="1"/>
</dbReference>
<dbReference type="AlphaFoldDB" id="A0A0R3T766"/>
<dbReference type="SMART" id="SM00503">
    <property type="entry name" value="SynN"/>
    <property type="match status" value="1"/>
</dbReference>
<dbReference type="PROSITE" id="PS50192">
    <property type="entry name" value="T_SNARE"/>
    <property type="match status" value="1"/>
</dbReference>
<dbReference type="GO" id="GO:0006886">
    <property type="term" value="P:intracellular protein transport"/>
    <property type="evidence" value="ECO:0007669"/>
    <property type="project" value="InterPro"/>
</dbReference>
<dbReference type="GO" id="GO:0048278">
    <property type="term" value="P:vesicle docking"/>
    <property type="evidence" value="ECO:0007669"/>
    <property type="project" value="TreeGrafter"/>
</dbReference>
<dbReference type="InterPro" id="IPR000727">
    <property type="entry name" value="T_SNARE_dom"/>
</dbReference>
<evidence type="ECO:0000256" key="1">
    <source>
        <dbReference type="ARBA" id="ARBA00004184"/>
    </source>
</evidence>
<keyword evidence="7" id="KW-0175">Coiled coil</keyword>
<evidence type="ECO:0000256" key="6">
    <source>
        <dbReference type="ARBA" id="ARBA00022989"/>
    </source>
</evidence>
<dbReference type="OrthoDB" id="10255013at2759"/>
<dbReference type="Pfam" id="PF00804">
    <property type="entry name" value="Syntaxin"/>
    <property type="match status" value="1"/>
</dbReference>
<dbReference type="FunFam" id="1.20.5.110:FF:000022">
    <property type="entry name" value="Syntaxin 19"/>
    <property type="match status" value="1"/>
</dbReference>
<evidence type="ECO:0000256" key="7">
    <source>
        <dbReference type="ARBA" id="ARBA00023054"/>
    </source>
</evidence>
<dbReference type="Proteomes" id="UP000278807">
    <property type="component" value="Unassembled WGS sequence"/>
</dbReference>
<reference evidence="13" key="1">
    <citation type="submission" date="2017-02" db="UniProtKB">
        <authorList>
            <consortium name="WormBaseParasite"/>
        </authorList>
    </citation>
    <scope>IDENTIFICATION</scope>
</reference>
<evidence type="ECO:0000256" key="5">
    <source>
        <dbReference type="ARBA" id="ARBA00022692"/>
    </source>
</evidence>
<proteinExistence type="inferred from homology"/>
<keyword evidence="4" id="KW-0813">Transport</keyword>
<evidence type="ECO:0000313" key="13">
    <source>
        <dbReference type="WBParaSite" id="HNAJ_0000290401-mRNA-1"/>
    </source>
</evidence>
<dbReference type="FunFam" id="1.20.58.70:FF:000011">
    <property type="entry name" value="Syntaxin 4"/>
    <property type="match status" value="1"/>
</dbReference>
<dbReference type="Gene3D" id="1.20.5.110">
    <property type="match status" value="1"/>
</dbReference>
<evidence type="ECO:0000256" key="4">
    <source>
        <dbReference type="ARBA" id="ARBA00022448"/>
    </source>
</evidence>
<dbReference type="GO" id="GO:0031201">
    <property type="term" value="C:SNARE complex"/>
    <property type="evidence" value="ECO:0007669"/>
    <property type="project" value="TreeGrafter"/>
</dbReference>
<dbReference type="GO" id="GO:0006906">
    <property type="term" value="P:vesicle fusion"/>
    <property type="evidence" value="ECO:0007669"/>
    <property type="project" value="TreeGrafter"/>
</dbReference>
<dbReference type="PANTHER" id="PTHR19957:SF307">
    <property type="entry name" value="PROTEIN SSO1-RELATED"/>
    <property type="match status" value="1"/>
</dbReference>
<dbReference type="CDD" id="cd00179">
    <property type="entry name" value="SynN"/>
    <property type="match status" value="1"/>
</dbReference>
<evidence type="ECO:0000313" key="12">
    <source>
        <dbReference type="Proteomes" id="UP000278807"/>
    </source>
</evidence>
<accession>A0A0R3T766</accession>
<dbReference type="InterPro" id="IPR006011">
    <property type="entry name" value="Syntaxin_N"/>
</dbReference>
<dbReference type="GO" id="GO:0000149">
    <property type="term" value="F:SNARE binding"/>
    <property type="evidence" value="ECO:0007669"/>
    <property type="project" value="TreeGrafter"/>
</dbReference>
<dbReference type="GO" id="GO:0005886">
    <property type="term" value="C:plasma membrane"/>
    <property type="evidence" value="ECO:0007669"/>
    <property type="project" value="TreeGrafter"/>
</dbReference>
<dbReference type="PANTHER" id="PTHR19957">
    <property type="entry name" value="SYNTAXIN"/>
    <property type="match status" value="1"/>
</dbReference>
<sequence length="296" mass="34113">MPIDLLSTLKNNNGNNGYNDYDDDNDNFMDSNYLTGFFSQVEQLRSEVDKIKSLVDEIKTKHNELLSATNPDERTKARVNDIMADIKQRGGRVRTALKQMELNISQEERAGGDVADMRIMRGQCQAIGRRFISVMQEYSKTQVEYRDANKDRILRRMTAADQHFTDEELEDMLESGNPQIFTQSIMADTQMARQTLNEIEARHQDIIRLEQSIRELHDMFQDISALVDAQQETIDKIEYNVDNAQDYIETAKKDVEKAVVYQKKSRKVSGNHFLFSLTEAISAHLSSVSFLPPHFF</sequence>
<evidence type="ECO:0000313" key="11">
    <source>
        <dbReference type="EMBL" id="VDN98762.1"/>
    </source>
</evidence>
<comment type="subcellular location">
    <subcellularLocation>
        <location evidence="1">Endomembrane system</location>
        <topology evidence="1">Peripheral membrane protein</topology>
    </subcellularLocation>
    <subcellularLocation>
        <location evidence="2">Membrane</location>
        <topology evidence="2">Single-pass type IV membrane protein</topology>
    </subcellularLocation>
</comment>
<evidence type="ECO:0000259" key="10">
    <source>
        <dbReference type="PROSITE" id="PS50192"/>
    </source>
</evidence>
<evidence type="ECO:0000256" key="9">
    <source>
        <dbReference type="RuleBase" id="RU003858"/>
    </source>
</evidence>
<keyword evidence="12" id="KW-1185">Reference proteome</keyword>
<feature type="domain" description="T-SNARE coiled-coil homology" evidence="10">
    <location>
        <begin position="196"/>
        <end position="258"/>
    </location>
</feature>
<protein>
    <submittedName>
        <fullName evidence="13">t-SNARE coiled-coil homology domain-containing protein</fullName>
    </submittedName>
</protein>
<dbReference type="EMBL" id="UZAE01001556">
    <property type="protein sequence ID" value="VDN98762.1"/>
    <property type="molecule type" value="Genomic_DNA"/>
</dbReference>
<dbReference type="GO" id="GO:0005484">
    <property type="term" value="F:SNAP receptor activity"/>
    <property type="evidence" value="ECO:0007669"/>
    <property type="project" value="InterPro"/>
</dbReference>
<dbReference type="GO" id="GO:0006887">
    <property type="term" value="P:exocytosis"/>
    <property type="evidence" value="ECO:0007669"/>
    <property type="project" value="TreeGrafter"/>
</dbReference>
<dbReference type="InterPro" id="IPR010989">
    <property type="entry name" value="SNARE"/>
</dbReference>
<reference evidence="11 12" key="2">
    <citation type="submission" date="2018-11" db="EMBL/GenBank/DDBJ databases">
        <authorList>
            <consortium name="Pathogen Informatics"/>
        </authorList>
    </citation>
    <scope>NUCLEOTIDE SEQUENCE [LARGE SCALE GENOMIC DNA]</scope>
</reference>
<dbReference type="CDD" id="cd15848">
    <property type="entry name" value="SNARE_syntaxin1-like"/>
    <property type="match status" value="1"/>
</dbReference>
<comment type="similarity">
    <text evidence="3 9">Belongs to the syntaxin family.</text>
</comment>
<evidence type="ECO:0000256" key="3">
    <source>
        <dbReference type="ARBA" id="ARBA00009063"/>
    </source>
</evidence>
<dbReference type="InterPro" id="IPR006012">
    <property type="entry name" value="Syntaxin/epimorphin_CS"/>
</dbReference>
<gene>
    <name evidence="11" type="ORF">HNAJ_LOCUS2903</name>
</gene>
<dbReference type="Gene3D" id="1.20.58.70">
    <property type="match status" value="1"/>
</dbReference>
<dbReference type="InterPro" id="IPR045242">
    <property type="entry name" value="Syntaxin"/>
</dbReference>
<evidence type="ECO:0000256" key="8">
    <source>
        <dbReference type="ARBA" id="ARBA00023136"/>
    </source>
</evidence>
<evidence type="ECO:0000256" key="2">
    <source>
        <dbReference type="ARBA" id="ARBA00004211"/>
    </source>
</evidence>
<dbReference type="STRING" id="102285.A0A0R3T766"/>
<dbReference type="PROSITE" id="PS00914">
    <property type="entry name" value="SYNTAXIN"/>
    <property type="match status" value="1"/>
</dbReference>